<organism evidence="5 6">
    <name type="scientific">Paroceanicella profunda</name>
    <dbReference type="NCBI Taxonomy" id="2579971"/>
    <lineage>
        <taxon>Bacteria</taxon>
        <taxon>Pseudomonadati</taxon>
        <taxon>Pseudomonadota</taxon>
        <taxon>Alphaproteobacteria</taxon>
        <taxon>Rhodobacterales</taxon>
        <taxon>Paracoccaceae</taxon>
        <taxon>Paroceanicella</taxon>
    </lineage>
</organism>
<dbReference type="InterPro" id="IPR041614">
    <property type="entry name" value="DprA_WH"/>
</dbReference>
<dbReference type="Pfam" id="PF02481">
    <property type="entry name" value="DNA_processg_A"/>
    <property type="match status" value="1"/>
</dbReference>
<dbReference type="InterPro" id="IPR003488">
    <property type="entry name" value="DprA"/>
</dbReference>
<evidence type="ECO:0000313" key="6">
    <source>
        <dbReference type="Proteomes" id="UP000305888"/>
    </source>
</evidence>
<protein>
    <submittedName>
        <fullName evidence="5">DNA-protecting protein DprA</fullName>
    </submittedName>
</protein>
<evidence type="ECO:0000256" key="1">
    <source>
        <dbReference type="ARBA" id="ARBA00006525"/>
    </source>
</evidence>
<dbReference type="Pfam" id="PF21102">
    <property type="entry name" value="DprA_N"/>
    <property type="match status" value="1"/>
</dbReference>
<dbReference type="Gene3D" id="1.10.10.10">
    <property type="entry name" value="Winged helix-like DNA-binding domain superfamily/Winged helix DNA-binding domain"/>
    <property type="match status" value="1"/>
</dbReference>
<evidence type="ECO:0000259" key="3">
    <source>
        <dbReference type="Pfam" id="PF02481"/>
    </source>
</evidence>
<comment type="similarity">
    <text evidence="1">Belongs to the DprA/Smf family.</text>
</comment>
<feature type="domain" description="Smf/DprA SLOG" evidence="3">
    <location>
        <begin position="90"/>
        <end position="295"/>
    </location>
</feature>
<gene>
    <name evidence="5" type="primary">dprA</name>
    <name evidence="5" type="ORF">FDP22_01820</name>
</gene>
<dbReference type="OrthoDB" id="9785707at2"/>
<name>A0A5B8FX40_9RHOB</name>
<dbReference type="InterPro" id="IPR036388">
    <property type="entry name" value="WH-like_DNA-bd_sf"/>
</dbReference>
<evidence type="ECO:0000256" key="2">
    <source>
        <dbReference type="SAM" id="MobiDB-lite"/>
    </source>
</evidence>
<dbReference type="NCBIfam" id="TIGR00732">
    <property type="entry name" value="dprA"/>
    <property type="match status" value="1"/>
</dbReference>
<accession>A0A5B8FX40</accession>
<dbReference type="SUPFAM" id="SSF102405">
    <property type="entry name" value="MCP/YpsA-like"/>
    <property type="match status" value="1"/>
</dbReference>
<dbReference type="PANTHER" id="PTHR43022:SF1">
    <property type="entry name" value="PROTEIN SMF"/>
    <property type="match status" value="1"/>
</dbReference>
<dbReference type="AlphaFoldDB" id="A0A5B8FX40"/>
<dbReference type="InterPro" id="IPR057666">
    <property type="entry name" value="DrpA_SLOG"/>
</dbReference>
<evidence type="ECO:0000259" key="4">
    <source>
        <dbReference type="Pfam" id="PF17782"/>
    </source>
</evidence>
<dbReference type="KEGG" id="ppru:FDP22_01820"/>
<dbReference type="Proteomes" id="UP000305888">
    <property type="component" value="Chromosome"/>
</dbReference>
<keyword evidence="6" id="KW-1185">Reference proteome</keyword>
<feature type="region of interest" description="Disordered" evidence="2">
    <location>
        <begin position="310"/>
        <end position="331"/>
    </location>
</feature>
<sequence length="396" mass="40936">MNSPLSPLPDPMSFTPPRSGAEVHAWLRLARSRNVGPRGFRALVTRFGSAEAALEALPGLTTESGKRFEPAAPGAVDTELERARALGARLLCLGAPEYPALLAQIPDPPPLLWARGAPGLACGSCIAVVGARNASSTGRRMAALLAQELGGRGHTIVSGLARGIDTAAHRVSLASGTIAVLAGGLDRVYPAENADLAEEISLNGLLLSEAPLGEQPTSRHFPRRNRIVSGLSRAVVLVEAADRSGSLITARLALEQGREVMAVPGSPLDPRAGGCNRLLRQGAALVRHADDVEEALGYAGTTALRVAHWPDAGDAPDAPPEPGPRDMAGDAGPCTPDGATPLLTRVEALLSHTPASEDDILRQAGAPPAQVLQAIGELELTGRVERRPGGGLVLAD</sequence>
<dbReference type="EMBL" id="CP040818">
    <property type="protein sequence ID" value="QDL90633.1"/>
    <property type="molecule type" value="Genomic_DNA"/>
</dbReference>
<dbReference type="RefSeq" id="WP_138576743.1">
    <property type="nucleotide sequence ID" value="NZ_CP040818.1"/>
</dbReference>
<proteinExistence type="inferred from homology"/>
<feature type="domain" description="DprA winged helix" evidence="4">
    <location>
        <begin position="336"/>
        <end position="390"/>
    </location>
</feature>
<dbReference type="PANTHER" id="PTHR43022">
    <property type="entry name" value="PROTEIN SMF"/>
    <property type="match status" value="1"/>
</dbReference>
<dbReference type="GO" id="GO:0009294">
    <property type="term" value="P:DNA-mediated transformation"/>
    <property type="evidence" value="ECO:0007669"/>
    <property type="project" value="InterPro"/>
</dbReference>
<dbReference type="Pfam" id="PF17782">
    <property type="entry name" value="WHD_DprA"/>
    <property type="match status" value="1"/>
</dbReference>
<evidence type="ECO:0000313" key="5">
    <source>
        <dbReference type="EMBL" id="QDL90633.1"/>
    </source>
</evidence>
<dbReference type="Gene3D" id="3.40.50.450">
    <property type="match status" value="1"/>
</dbReference>
<reference evidence="5 6" key="1">
    <citation type="submission" date="2019-06" db="EMBL/GenBank/DDBJ databases">
        <title>Genome sequence of Rhodobacteraceae bacterium D4M1.</title>
        <authorList>
            <person name="Cao J."/>
        </authorList>
    </citation>
    <scope>NUCLEOTIDE SEQUENCE [LARGE SCALE GENOMIC DNA]</scope>
    <source>
        <strain evidence="5 6">D4M1</strain>
    </source>
</reference>